<evidence type="ECO:0000313" key="3">
    <source>
        <dbReference type="Proteomes" id="UP000809137"/>
    </source>
</evidence>
<organism evidence="2 3">
    <name type="scientific">Pantoea eucrina</name>
    <dbReference type="NCBI Taxonomy" id="472693"/>
    <lineage>
        <taxon>Bacteria</taxon>
        <taxon>Pseudomonadati</taxon>
        <taxon>Pseudomonadota</taxon>
        <taxon>Gammaproteobacteria</taxon>
        <taxon>Enterobacterales</taxon>
        <taxon>Erwiniaceae</taxon>
        <taxon>Pantoea</taxon>
    </lineage>
</organism>
<dbReference type="RefSeq" id="WP_040113802.1">
    <property type="nucleotide sequence ID" value="NZ_CP083450.1"/>
</dbReference>
<dbReference type="EMBL" id="JAFCXS010000019">
    <property type="protein sequence ID" value="MBM0749257.1"/>
    <property type="molecule type" value="Genomic_DNA"/>
</dbReference>
<protein>
    <submittedName>
        <fullName evidence="2">Uncharacterized protein</fullName>
    </submittedName>
</protein>
<dbReference type="Proteomes" id="UP000809137">
    <property type="component" value="Unassembled WGS sequence"/>
</dbReference>
<comment type="caution">
    <text evidence="2">The sequence shown here is derived from an EMBL/GenBank/DDBJ whole genome shotgun (WGS) entry which is preliminary data.</text>
</comment>
<proteinExistence type="predicted"/>
<gene>
    <name evidence="2" type="ORF">JJB79_17870</name>
</gene>
<reference evidence="2 3" key="1">
    <citation type="submission" date="2021-01" db="EMBL/GenBank/DDBJ databases">
        <title>Complete genome sequence of Pantoea eucrina OB49, a heavy metal tolerant bacterium with PGPR potential isolated from wheat in Algeria.</title>
        <authorList>
            <person name="Lekired A."/>
            <person name="Ouzari I.H."/>
        </authorList>
    </citation>
    <scope>NUCLEOTIDE SEQUENCE [LARGE SCALE GENOMIC DNA]</scope>
    <source>
        <strain evidence="2 3">OB49</strain>
    </source>
</reference>
<name>A0ABS1ZA28_9GAMM</name>
<accession>A0ABS1ZA28</accession>
<evidence type="ECO:0000313" key="2">
    <source>
        <dbReference type="EMBL" id="MBM0749257.1"/>
    </source>
</evidence>
<evidence type="ECO:0000256" key="1">
    <source>
        <dbReference type="SAM" id="MobiDB-lite"/>
    </source>
</evidence>
<keyword evidence="3" id="KW-1185">Reference proteome</keyword>
<feature type="region of interest" description="Disordered" evidence="1">
    <location>
        <begin position="68"/>
        <end position="87"/>
    </location>
</feature>
<dbReference type="GeneID" id="84693350"/>
<sequence>MKKEFEEKMTEILIGEAVTDLLDANAAISWTALLDRLRAGLDKETDEHRIRAGLRAIDEVRREMQVRASEKAIGTESDIRPARGKMH</sequence>